<dbReference type="SUPFAM" id="SSF51101">
    <property type="entry name" value="Mannose-binding lectins"/>
    <property type="match status" value="4"/>
</dbReference>
<protein>
    <submittedName>
        <fullName evidence="6">Myrosinase-binding protein 2-like</fullName>
    </submittedName>
</protein>
<evidence type="ECO:0000256" key="1">
    <source>
        <dbReference type="ARBA" id="ARBA00006568"/>
    </source>
</evidence>
<feature type="region of interest" description="Disordered" evidence="3">
    <location>
        <begin position="296"/>
        <end position="328"/>
    </location>
</feature>
<dbReference type="SMART" id="SM00612">
    <property type="entry name" value="Kelch"/>
    <property type="match status" value="2"/>
</dbReference>
<dbReference type="GeneID" id="130498907"/>
<dbReference type="PANTHER" id="PTHR47293">
    <property type="entry name" value="JACALIN-RELATED LECTIN 3"/>
    <property type="match status" value="1"/>
</dbReference>
<name>A0A9W3CB68_RAPSA</name>
<evidence type="ECO:0000256" key="3">
    <source>
        <dbReference type="SAM" id="MobiDB-lite"/>
    </source>
</evidence>
<dbReference type="KEGG" id="rsz:130498907"/>
<dbReference type="PROSITE" id="PS51752">
    <property type="entry name" value="JACALIN_LECTIN"/>
    <property type="match status" value="4"/>
</dbReference>
<feature type="domain" description="Jacalin-type lectin" evidence="4">
    <location>
        <begin position="472"/>
        <end position="612"/>
    </location>
</feature>
<dbReference type="RefSeq" id="XP_056848713.1">
    <property type="nucleotide sequence ID" value="XM_056992733.1"/>
</dbReference>
<dbReference type="Gene3D" id="2.120.10.80">
    <property type="entry name" value="Kelch-type beta propeller"/>
    <property type="match status" value="1"/>
</dbReference>
<keyword evidence="2" id="KW-0430">Lectin</keyword>
<reference evidence="5" key="1">
    <citation type="journal article" date="2019" name="Database">
        <title>The radish genome database (RadishGD): an integrated information resource for radish genomics.</title>
        <authorList>
            <person name="Yu H.J."/>
            <person name="Baek S."/>
            <person name="Lee Y.J."/>
            <person name="Cho A."/>
            <person name="Mun J.H."/>
        </authorList>
    </citation>
    <scope>NUCLEOTIDE SEQUENCE [LARGE SCALE GENOMIC DNA]</scope>
    <source>
        <strain evidence="5">cv. WK10039</strain>
    </source>
</reference>
<dbReference type="OrthoDB" id="10250130at2759"/>
<feature type="domain" description="Jacalin-type lectin" evidence="4">
    <location>
        <begin position="320"/>
        <end position="463"/>
    </location>
</feature>
<sequence length="933" mass="101132">METMSEKVGAVGGNKGGPFDDGVYDGVKKITVGKDWDCVSYIKIEYEKDGKFETREHGTIRGELQEFSVDYPNEYITSVGGSYERDSSYGAMLIKSLRFKTSHGRTSPILGHTTLFGKPDGREFLLEGKDCGKLLGFHGRSGQALDAIGPHFFAVKSPLKHFNREGGNGGSAWDDGAFDGVRKILVGRGGKSVSYVRFEYAKGQGMVPHVHGKRQEVPQEFVVDYPNEHITSVEGTIDGYLTSLRFKTSKGRTSPAFGNVAGRKFVFEEKDLKLVGFCGRSGDAVDAIGAHFAPLPPPPPAPIPAPTPAPAPAPAPAPTTTTMGPLGGNKGNTFDDGILDGVKKITIAADEYSVTYIKIEYEKNGKVEIREHGTNRGELKEFSVPYPTEYITAVGGSYKHIFSYDTTLITSIYFTTSKGFTSPLFGETKGTEFEFKGENGGKLVGFHGRGGYAIDAIGAHFAAATASSPSNVNKVEAVGGKGEATFDDGAFDHVRKVFVGQGNYGVSYIKFEYEKDGRIVTHEHGQKTSLGTEEFEVGQGDDITSVKVYYDKLFGSKTEIITSLTFKTLKGITSHPFGMTSANLSLLEGGKITGFHGSSTDVLHSIGAYTVASPPRMLHGKWIQVEQNGKTPGPRCSHAIAMVGNKMYAFGGELTPNFHIDRHLYLFDFKNHRWSVADPDGDVPELPCLGVGMVAIGTTLYVFGGRDGHRTYNGFYSYDTVKSEWKLVTHVNKGPAPRSFHSMAADDNNIYIFGGVSTTVRVNTLHAYNIRDQKWTELPNPGASCKPRGGAGLAVVKGKIWVVYGFIGDEVDDVHCFDLVERKWTKVETRGEKPWGRSVFALAVVGKHIIISGGEIEMDPKAHFGPGKLTGGAFVLDTESLLWEKLEEGHSPGGWIASTTASIDGKKGLLMHGGKAPTNGRYEDIFFYGVDSA</sequence>
<dbReference type="Pfam" id="PF01419">
    <property type="entry name" value="Jacalin"/>
    <property type="match status" value="4"/>
</dbReference>
<dbReference type="InterPro" id="IPR015915">
    <property type="entry name" value="Kelch-typ_b-propeller"/>
</dbReference>
<accession>A0A9W3CB68</accession>
<keyword evidence="5" id="KW-1185">Reference proteome</keyword>
<dbReference type="CDD" id="cd09612">
    <property type="entry name" value="Jacalin"/>
    <property type="match status" value="4"/>
</dbReference>
<dbReference type="Pfam" id="PF24681">
    <property type="entry name" value="Kelch_KLHDC2_KLHL20_DRC7"/>
    <property type="match status" value="1"/>
</dbReference>
<dbReference type="InterPro" id="IPR001229">
    <property type="entry name" value="Jacalin-like_lectin_dom"/>
</dbReference>
<evidence type="ECO:0000313" key="5">
    <source>
        <dbReference type="Proteomes" id="UP000504610"/>
    </source>
</evidence>
<feature type="compositionally biased region" description="Pro residues" evidence="3">
    <location>
        <begin position="296"/>
        <end position="317"/>
    </location>
</feature>
<evidence type="ECO:0000313" key="6">
    <source>
        <dbReference type="RefSeq" id="XP_056848713.1"/>
    </source>
</evidence>
<gene>
    <name evidence="6" type="primary">LOC130498907</name>
</gene>
<dbReference type="InterPro" id="IPR033734">
    <property type="entry name" value="Jacalin-like_lectin_dom_plant"/>
</dbReference>
<dbReference type="SMART" id="SM00915">
    <property type="entry name" value="Jacalin"/>
    <property type="match status" value="4"/>
</dbReference>
<reference evidence="6" key="2">
    <citation type="submission" date="2025-08" db="UniProtKB">
        <authorList>
            <consortium name="RefSeq"/>
        </authorList>
    </citation>
    <scope>IDENTIFICATION</scope>
    <source>
        <tissue evidence="6">Leaf</tissue>
    </source>
</reference>
<dbReference type="Proteomes" id="UP000504610">
    <property type="component" value="Chromosome 8"/>
</dbReference>
<dbReference type="AlphaFoldDB" id="A0A9W3CB68"/>
<feature type="domain" description="Jacalin-type lectin" evidence="4">
    <location>
        <begin position="159"/>
        <end position="294"/>
    </location>
</feature>
<dbReference type="Gene3D" id="2.100.10.30">
    <property type="entry name" value="Jacalin-like lectin domain"/>
    <property type="match status" value="4"/>
</dbReference>
<dbReference type="SUPFAM" id="SSF117281">
    <property type="entry name" value="Kelch motif"/>
    <property type="match status" value="1"/>
</dbReference>
<proteinExistence type="inferred from homology"/>
<dbReference type="InterPro" id="IPR006652">
    <property type="entry name" value="Kelch_1"/>
</dbReference>
<dbReference type="InterPro" id="IPR036404">
    <property type="entry name" value="Jacalin-like_lectin_dom_sf"/>
</dbReference>
<evidence type="ECO:0000259" key="4">
    <source>
        <dbReference type="PROSITE" id="PS51752"/>
    </source>
</evidence>
<dbReference type="PANTHER" id="PTHR47293:SF31">
    <property type="entry name" value="JACALIN-TYPE LECTIN DOMAIN-CONTAINING PROTEIN"/>
    <property type="match status" value="1"/>
</dbReference>
<dbReference type="GO" id="GO:0030246">
    <property type="term" value="F:carbohydrate binding"/>
    <property type="evidence" value="ECO:0007669"/>
    <property type="project" value="UniProtKB-KW"/>
</dbReference>
<comment type="similarity">
    <text evidence="1">Belongs to the jacalin lectin family.</text>
</comment>
<evidence type="ECO:0000256" key="2">
    <source>
        <dbReference type="ARBA" id="ARBA00022734"/>
    </source>
</evidence>
<organism evidence="5 6">
    <name type="scientific">Raphanus sativus</name>
    <name type="common">Radish</name>
    <name type="synonym">Raphanus raphanistrum var. sativus</name>
    <dbReference type="NCBI Taxonomy" id="3726"/>
    <lineage>
        <taxon>Eukaryota</taxon>
        <taxon>Viridiplantae</taxon>
        <taxon>Streptophyta</taxon>
        <taxon>Embryophyta</taxon>
        <taxon>Tracheophyta</taxon>
        <taxon>Spermatophyta</taxon>
        <taxon>Magnoliopsida</taxon>
        <taxon>eudicotyledons</taxon>
        <taxon>Gunneridae</taxon>
        <taxon>Pentapetalae</taxon>
        <taxon>rosids</taxon>
        <taxon>malvids</taxon>
        <taxon>Brassicales</taxon>
        <taxon>Brassicaceae</taxon>
        <taxon>Brassiceae</taxon>
        <taxon>Raphanus</taxon>
    </lineage>
</organism>
<dbReference type="FunFam" id="2.100.10.30:FF:000001">
    <property type="entry name" value="Jacalin-related lectin 33"/>
    <property type="match status" value="4"/>
</dbReference>
<feature type="domain" description="Jacalin-type lectin" evidence="4">
    <location>
        <begin position="5"/>
        <end position="154"/>
    </location>
</feature>